<accession>A0A8S1W1N5</accession>
<evidence type="ECO:0000313" key="1">
    <source>
        <dbReference type="EMBL" id="CAD8182182.1"/>
    </source>
</evidence>
<dbReference type="EMBL" id="CAJJDP010000077">
    <property type="protein sequence ID" value="CAD8182182.1"/>
    <property type="molecule type" value="Genomic_DNA"/>
</dbReference>
<name>A0A8S1W1N5_PAROT</name>
<dbReference type="AlphaFoldDB" id="A0A8S1W1N5"/>
<keyword evidence="2" id="KW-1185">Reference proteome</keyword>
<sequence>MNTRMSPNSVFHVQRPLKRVTNPNQQDVRDYFNQLSGENDVHKEWKKVEYHNPKDLSWTQF</sequence>
<dbReference type="OrthoDB" id="292834at2759"/>
<evidence type="ECO:0000313" key="2">
    <source>
        <dbReference type="Proteomes" id="UP000683925"/>
    </source>
</evidence>
<dbReference type="OMA" id="KVEYHNP"/>
<comment type="caution">
    <text evidence="1">The sequence shown here is derived from an EMBL/GenBank/DDBJ whole genome shotgun (WGS) entry which is preliminary data.</text>
</comment>
<gene>
    <name evidence="1" type="ORF">POCTA_138.1.T0780159</name>
</gene>
<protein>
    <submittedName>
        <fullName evidence="1">Uncharacterized protein</fullName>
    </submittedName>
</protein>
<proteinExistence type="predicted"/>
<dbReference type="Proteomes" id="UP000683925">
    <property type="component" value="Unassembled WGS sequence"/>
</dbReference>
<organism evidence="1 2">
    <name type="scientific">Paramecium octaurelia</name>
    <dbReference type="NCBI Taxonomy" id="43137"/>
    <lineage>
        <taxon>Eukaryota</taxon>
        <taxon>Sar</taxon>
        <taxon>Alveolata</taxon>
        <taxon>Ciliophora</taxon>
        <taxon>Intramacronucleata</taxon>
        <taxon>Oligohymenophorea</taxon>
        <taxon>Peniculida</taxon>
        <taxon>Parameciidae</taxon>
        <taxon>Paramecium</taxon>
    </lineage>
</organism>
<reference evidence="1" key="1">
    <citation type="submission" date="2021-01" db="EMBL/GenBank/DDBJ databases">
        <authorList>
            <consortium name="Genoscope - CEA"/>
            <person name="William W."/>
        </authorList>
    </citation>
    <scope>NUCLEOTIDE SEQUENCE</scope>
</reference>